<evidence type="ECO:0000256" key="4">
    <source>
        <dbReference type="ARBA" id="ARBA00022475"/>
    </source>
</evidence>
<dbReference type="Gene3D" id="1.10.3470.10">
    <property type="entry name" value="ABC transporter involved in vitamin B12 uptake, BtuC"/>
    <property type="match status" value="1"/>
</dbReference>
<evidence type="ECO:0000256" key="5">
    <source>
        <dbReference type="ARBA" id="ARBA00022692"/>
    </source>
</evidence>
<name>E3BG03_9VIBR</name>
<keyword evidence="3" id="KW-0813">Transport</keyword>
<evidence type="ECO:0000256" key="1">
    <source>
        <dbReference type="ARBA" id="ARBA00004651"/>
    </source>
</evidence>
<comment type="subcellular location">
    <subcellularLocation>
        <location evidence="1">Cell membrane</location>
        <topology evidence="1">Multi-pass membrane protein</topology>
    </subcellularLocation>
</comment>
<reference evidence="9 10" key="1">
    <citation type="journal article" date="2012" name="Int. J. Syst. Evol. Microbiol.">
        <title>Vibrio caribbeanicus sp. nov., isolated from the marine sponge Scleritoderma cyanea.</title>
        <authorList>
            <person name="Hoffmann M."/>
            <person name="Monday S.R."/>
            <person name="Allard M.W."/>
            <person name="Strain E.A."/>
            <person name="Whittaker P."/>
            <person name="Naum M."/>
            <person name="McCarthy P.J."/>
            <person name="Lopez J.V."/>
            <person name="Fischer M."/>
            <person name="Brown E.W."/>
        </authorList>
    </citation>
    <scope>NUCLEOTIDE SEQUENCE [LARGE SCALE GENOMIC DNA]</scope>
    <source>
        <strain evidence="9 10">ATCC BAA-2122</strain>
    </source>
</reference>
<evidence type="ECO:0000256" key="3">
    <source>
        <dbReference type="ARBA" id="ARBA00022448"/>
    </source>
</evidence>
<keyword evidence="5 8" id="KW-0812">Transmembrane</keyword>
<comment type="similarity">
    <text evidence="2">Belongs to the binding-protein-dependent transport system permease family. FecCD subfamily.</text>
</comment>
<dbReference type="InterPro" id="IPR037294">
    <property type="entry name" value="ABC_BtuC-like"/>
</dbReference>
<dbReference type="CDD" id="cd06550">
    <property type="entry name" value="TM_ABC_iron-siderophores_like"/>
    <property type="match status" value="1"/>
</dbReference>
<dbReference type="FunFam" id="1.10.3470.10:FF:000001">
    <property type="entry name" value="Vitamin B12 ABC transporter permease BtuC"/>
    <property type="match status" value="1"/>
</dbReference>
<dbReference type="GO" id="GO:0022857">
    <property type="term" value="F:transmembrane transporter activity"/>
    <property type="evidence" value="ECO:0007669"/>
    <property type="project" value="InterPro"/>
</dbReference>
<evidence type="ECO:0000256" key="7">
    <source>
        <dbReference type="ARBA" id="ARBA00023136"/>
    </source>
</evidence>
<dbReference type="SUPFAM" id="SSF81345">
    <property type="entry name" value="ABC transporter involved in vitamin B12 uptake, BtuC"/>
    <property type="match status" value="1"/>
</dbReference>
<dbReference type="EMBL" id="AEIU01000026">
    <property type="protein sequence ID" value="EFP98027.1"/>
    <property type="molecule type" value="Genomic_DNA"/>
</dbReference>
<protein>
    <submittedName>
        <fullName evidence="9">Transport system permease protein</fullName>
    </submittedName>
</protein>
<dbReference type="GO" id="GO:0005886">
    <property type="term" value="C:plasma membrane"/>
    <property type="evidence" value="ECO:0007669"/>
    <property type="project" value="UniProtKB-SubCell"/>
</dbReference>
<feature type="transmembrane region" description="Helical" evidence="8">
    <location>
        <begin position="93"/>
        <end position="112"/>
    </location>
</feature>
<keyword evidence="6 8" id="KW-1133">Transmembrane helix</keyword>
<dbReference type="eggNOG" id="COG0609">
    <property type="taxonomic scope" value="Bacteria"/>
</dbReference>
<evidence type="ECO:0000256" key="8">
    <source>
        <dbReference type="SAM" id="Phobius"/>
    </source>
</evidence>
<dbReference type="PANTHER" id="PTHR30472:SF67">
    <property type="entry name" value="PERMEASE OF ABC TRANSPORTER-RELATED"/>
    <property type="match status" value="1"/>
</dbReference>
<feature type="transmembrane region" description="Helical" evidence="8">
    <location>
        <begin position="312"/>
        <end position="329"/>
    </location>
</feature>
<organism evidence="9 10">
    <name type="scientific">Vibrio caribbeanicus ATCC BAA-2122</name>
    <dbReference type="NCBI Taxonomy" id="796620"/>
    <lineage>
        <taxon>Bacteria</taxon>
        <taxon>Pseudomonadati</taxon>
        <taxon>Pseudomonadota</taxon>
        <taxon>Gammaproteobacteria</taxon>
        <taxon>Vibrionales</taxon>
        <taxon>Vibrionaceae</taxon>
        <taxon>Vibrio</taxon>
    </lineage>
</organism>
<keyword evidence="7 8" id="KW-0472">Membrane</keyword>
<dbReference type="AlphaFoldDB" id="E3BG03"/>
<feature type="transmembrane region" description="Helical" evidence="8">
    <location>
        <begin position="281"/>
        <end position="300"/>
    </location>
</feature>
<dbReference type="Proteomes" id="UP000002943">
    <property type="component" value="Unassembled WGS sequence"/>
</dbReference>
<keyword evidence="10" id="KW-1185">Reference proteome</keyword>
<feature type="transmembrane region" description="Helical" evidence="8">
    <location>
        <begin position="191"/>
        <end position="212"/>
    </location>
</feature>
<dbReference type="GO" id="GO:0033214">
    <property type="term" value="P:siderophore-iron import into cell"/>
    <property type="evidence" value="ECO:0007669"/>
    <property type="project" value="TreeGrafter"/>
</dbReference>
<keyword evidence="4" id="KW-1003">Cell membrane</keyword>
<feature type="transmembrane region" description="Helical" evidence="8">
    <location>
        <begin position="64"/>
        <end position="81"/>
    </location>
</feature>
<gene>
    <name evidence="9" type="ORF">VIBC2010_06534</name>
</gene>
<feature type="transmembrane region" description="Helical" evidence="8">
    <location>
        <begin position="151"/>
        <end position="171"/>
    </location>
</feature>
<dbReference type="Pfam" id="PF01032">
    <property type="entry name" value="FecCD"/>
    <property type="match status" value="1"/>
</dbReference>
<evidence type="ECO:0000256" key="2">
    <source>
        <dbReference type="ARBA" id="ARBA00007935"/>
    </source>
</evidence>
<sequence length="336" mass="36358">MNMTKYRFAWFVGVSALLCLFFVSLSFGAVSLSFYEVFNGLLEVNEKSMSIASRILVELRLPRAILAIIVGASLALVGALLQTSTRNDLADPFLFGLSSGSSVGAVLIITKFGDVFGIWSLPIAAFCGGVLSASAVMVLFFMQKKRGHSDIVLCGLAISFLFGAITSFLVYSGDQRAANSILFWTLGGLGLARWDNLIFPFVGMLCLVVLIFKRYRELDTLLVGEQTALSLGINVRKLQVEIFLCCAFCTASIVALTGVIGFIGLMVPHIVRPYSSVNHKLALPLVGIWGAVFLLFGDVMSRTILAPQELPVGIVTAGLGGMFVLYLILRKPTKKF</sequence>
<feature type="transmembrane region" description="Helical" evidence="8">
    <location>
        <begin position="242"/>
        <end position="269"/>
    </location>
</feature>
<evidence type="ECO:0000313" key="10">
    <source>
        <dbReference type="Proteomes" id="UP000002943"/>
    </source>
</evidence>
<evidence type="ECO:0000313" key="9">
    <source>
        <dbReference type="EMBL" id="EFP98027.1"/>
    </source>
</evidence>
<accession>E3BG03</accession>
<proteinExistence type="inferred from homology"/>
<evidence type="ECO:0000256" key="6">
    <source>
        <dbReference type="ARBA" id="ARBA00022989"/>
    </source>
</evidence>
<dbReference type="InterPro" id="IPR000522">
    <property type="entry name" value="ABC_transptr_permease_BtuC"/>
</dbReference>
<dbReference type="STRING" id="796620.VIBC2010_06534"/>
<feature type="transmembrane region" description="Helical" evidence="8">
    <location>
        <begin position="118"/>
        <end position="142"/>
    </location>
</feature>
<comment type="caution">
    <text evidence="9">The sequence shown here is derived from an EMBL/GenBank/DDBJ whole genome shotgun (WGS) entry which is preliminary data.</text>
</comment>
<dbReference type="PANTHER" id="PTHR30472">
    <property type="entry name" value="FERRIC ENTEROBACTIN TRANSPORT SYSTEM PERMEASE PROTEIN"/>
    <property type="match status" value="1"/>
</dbReference>